<keyword evidence="4" id="KW-1185">Reference proteome</keyword>
<dbReference type="EMBL" id="BAAAHD010000090">
    <property type="protein sequence ID" value="GAA0597441.1"/>
    <property type="molecule type" value="Genomic_DNA"/>
</dbReference>
<gene>
    <name evidence="2" type="ORF">F4557_007243</name>
    <name evidence="1" type="ORF">GCM10009546_69360</name>
</gene>
<dbReference type="RefSeq" id="WP_229808812.1">
    <property type="nucleotide sequence ID" value="NZ_BAAAHD010000090.1"/>
</dbReference>
<protein>
    <submittedName>
        <fullName evidence="2">Uncharacterized protein</fullName>
    </submittedName>
</protein>
<name>A0A7W7IKP7_9ACTN</name>
<evidence type="ECO:0000313" key="2">
    <source>
        <dbReference type="EMBL" id="MBB4778825.1"/>
    </source>
</evidence>
<evidence type="ECO:0000313" key="3">
    <source>
        <dbReference type="Proteomes" id="UP000549343"/>
    </source>
</evidence>
<dbReference type="Proteomes" id="UP000549343">
    <property type="component" value="Unassembled WGS sequence"/>
</dbReference>
<reference evidence="2 3" key="2">
    <citation type="submission" date="2020-08" db="EMBL/GenBank/DDBJ databases">
        <title>Sequencing the genomes of 1000 actinobacteria strains.</title>
        <authorList>
            <person name="Klenk H.-P."/>
        </authorList>
    </citation>
    <scope>NUCLEOTIDE SEQUENCE [LARGE SCALE GENOMIC DNA]</scope>
    <source>
        <strain evidence="2 3">DSM 44772</strain>
    </source>
</reference>
<sequence>MLRSNRFVDKSPTQVWAVLIDEGTYLCSISSMYRLLRRPASSPNWSPTARIRCGRGT</sequence>
<dbReference type="Proteomes" id="UP001501427">
    <property type="component" value="Unassembled WGS sequence"/>
</dbReference>
<proteinExistence type="predicted"/>
<evidence type="ECO:0000313" key="1">
    <source>
        <dbReference type="EMBL" id="GAA0597441.1"/>
    </source>
</evidence>
<dbReference type="AlphaFoldDB" id="A0A7W7IKP7"/>
<comment type="caution">
    <text evidence="2">The sequence shown here is derived from an EMBL/GenBank/DDBJ whole genome shotgun (WGS) entry which is preliminary data.</text>
</comment>
<organism evidence="2 3">
    <name type="scientific">Actinomadura livida</name>
    <dbReference type="NCBI Taxonomy" id="79909"/>
    <lineage>
        <taxon>Bacteria</taxon>
        <taxon>Bacillati</taxon>
        <taxon>Actinomycetota</taxon>
        <taxon>Actinomycetes</taxon>
        <taxon>Streptosporangiales</taxon>
        <taxon>Thermomonosporaceae</taxon>
        <taxon>Actinomadura</taxon>
    </lineage>
</organism>
<reference evidence="1 4" key="1">
    <citation type="journal article" date="2019" name="Int. J. Syst. Evol. Microbiol.">
        <title>The Global Catalogue of Microorganisms (GCM) 10K type strain sequencing project: providing services to taxonomists for standard genome sequencing and annotation.</title>
        <authorList>
            <consortium name="The Broad Institute Genomics Platform"/>
            <consortium name="The Broad Institute Genome Sequencing Center for Infectious Disease"/>
            <person name="Wu L."/>
            <person name="Ma J."/>
        </authorList>
    </citation>
    <scope>NUCLEOTIDE SEQUENCE [LARGE SCALE GENOMIC DNA]</scope>
    <source>
        <strain evidence="1 4">JCM 10667</strain>
    </source>
</reference>
<accession>A0A7W7IKP7</accession>
<evidence type="ECO:0000313" key="4">
    <source>
        <dbReference type="Proteomes" id="UP001501427"/>
    </source>
</evidence>
<reference evidence="1" key="3">
    <citation type="submission" date="2023-12" db="EMBL/GenBank/DDBJ databases">
        <authorList>
            <person name="Sun Q."/>
            <person name="Inoue M."/>
        </authorList>
    </citation>
    <scope>NUCLEOTIDE SEQUENCE</scope>
    <source>
        <strain evidence="1">JCM 10667</strain>
    </source>
</reference>
<dbReference type="EMBL" id="JACHMV010000001">
    <property type="protein sequence ID" value="MBB4778825.1"/>
    <property type="molecule type" value="Genomic_DNA"/>
</dbReference>